<evidence type="ECO:0000313" key="4">
    <source>
        <dbReference type="EMBL" id="KAJ6629264.1"/>
    </source>
</evidence>
<feature type="non-terminal residue" evidence="4">
    <location>
        <position position="1"/>
    </location>
</feature>
<reference evidence="4" key="1">
    <citation type="submission" date="2022-07" db="EMBL/GenBank/DDBJ databases">
        <authorList>
            <person name="Trinca V."/>
            <person name="Uliana J.V.C."/>
            <person name="Torres T.T."/>
            <person name="Ward R.J."/>
            <person name="Monesi N."/>
        </authorList>
    </citation>
    <scope>NUCLEOTIDE SEQUENCE</scope>
    <source>
        <strain evidence="4">HSMRA1968</strain>
        <tissue evidence="4">Whole embryos</tissue>
    </source>
</reference>
<dbReference type="Proteomes" id="UP001151699">
    <property type="component" value="Chromosome A"/>
</dbReference>
<dbReference type="AlphaFoldDB" id="A0A9Q0RUI7"/>
<evidence type="ECO:0000313" key="6">
    <source>
        <dbReference type="Proteomes" id="UP001151699"/>
    </source>
</evidence>
<dbReference type="GO" id="GO:0019843">
    <property type="term" value="F:rRNA binding"/>
    <property type="evidence" value="ECO:0007669"/>
    <property type="project" value="InterPro"/>
</dbReference>
<gene>
    <name evidence="4" type="primary">rpsF_0</name>
    <name evidence="5" type="synonym">rpsF_1</name>
    <name evidence="5" type="ORF">Bhyg_00229</name>
    <name evidence="4" type="ORF">Bhyg_17725</name>
</gene>
<dbReference type="HAMAP" id="MF_00360">
    <property type="entry name" value="Ribosomal_bS6"/>
    <property type="match status" value="1"/>
</dbReference>
<dbReference type="Gene3D" id="3.30.70.60">
    <property type="match status" value="1"/>
</dbReference>
<organism evidence="4 6">
    <name type="scientific">Pseudolycoriella hygida</name>
    <dbReference type="NCBI Taxonomy" id="35572"/>
    <lineage>
        <taxon>Eukaryota</taxon>
        <taxon>Metazoa</taxon>
        <taxon>Ecdysozoa</taxon>
        <taxon>Arthropoda</taxon>
        <taxon>Hexapoda</taxon>
        <taxon>Insecta</taxon>
        <taxon>Pterygota</taxon>
        <taxon>Neoptera</taxon>
        <taxon>Endopterygota</taxon>
        <taxon>Diptera</taxon>
        <taxon>Nematocera</taxon>
        <taxon>Sciaroidea</taxon>
        <taxon>Sciaridae</taxon>
        <taxon>Pseudolycoriella</taxon>
    </lineage>
</organism>
<evidence type="ECO:0000256" key="2">
    <source>
        <dbReference type="ARBA" id="ARBA00035170"/>
    </source>
</evidence>
<name>A0A9Q0RUI7_9DIPT</name>
<dbReference type="GO" id="GO:0003735">
    <property type="term" value="F:structural constituent of ribosome"/>
    <property type="evidence" value="ECO:0007669"/>
    <property type="project" value="InterPro"/>
</dbReference>
<dbReference type="InterPro" id="IPR020814">
    <property type="entry name" value="Ribosomal_S6_plastid/chlpt"/>
</dbReference>
<evidence type="ECO:0000313" key="5">
    <source>
        <dbReference type="EMBL" id="KAJ6645028.1"/>
    </source>
</evidence>
<evidence type="ECO:0000256" key="1">
    <source>
        <dbReference type="ARBA" id="ARBA00009512"/>
    </source>
</evidence>
<keyword evidence="4" id="KW-0689">Ribosomal protein</keyword>
<dbReference type="InterPro" id="IPR014717">
    <property type="entry name" value="Transl_elong_EF1B/ribsomal_bS6"/>
</dbReference>
<dbReference type="InterPro" id="IPR035980">
    <property type="entry name" value="Ribosomal_bS6_sf"/>
</dbReference>
<dbReference type="InterPro" id="IPR000529">
    <property type="entry name" value="Ribosomal_bS6"/>
</dbReference>
<keyword evidence="4" id="KW-0687">Ribonucleoprotein</keyword>
<dbReference type="OrthoDB" id="6372249at2759"/>
<dbReference type="Pfam" id="PF01250">
    <property type="entry name" value="Ribosomal_S6"/>
    <property type="match status" value="1"/>
</dbReference>
<dbReference type="EMBL" id="WJQU01002931">
    <property type="protein sequence ID" value="KAJ6629264.1"/>
    <property type="molecule type" value="Genomic_DNA"/>
</dbReference>
<sequence>MTFYESVFIIRQDVASTEVDKITSYFAKIVKDNEGEVIKTEYWGLNDLAYKIGNNKKGHYVFLGIQTIDAISSDPSPILKRKNSENDGTVDVTINA</sequence>
<comment type="caution">
    <text evidence="4">The sequence shown here is derived from an EMBL/GenBank/DDBJ whole genome shotgun (WGS) entry which is preliminary data.</text>
</comment>
<dbReference type="EMBL" id="WJQU01000001">
    <property type="protein sequence ID" value="KAJ6645028.1"/>
    <property type="molecule type" value="Genomic_DNA"/>
</dbReference>
<keyword evidence="6" id="KW-1185">Reference proteome</keyword>
<proteinExistence type="inferred from homology"/>
<comment type="similarity">
    <text evidence="1">Belongs to the bacterial ribosomal protein bS6 family.</text>
</comment>
<dbReference type="GO" id="GO:0005840">
    <property type="term" value="C:ribosome"/>
    <property type="evidence" value="ECO:0007669"/>
    <property type="project" value="UniProtKB-KW"/>
</dbReference>
<dbReference type="GO" id="GO:0006412">
    <property type="term" value="P:translation"/>
    <property type="evidence" value="ECO:0007669"/>
    <property type="project" value="InterPro"/>
</dbReference>
<protein>
    <recommendedName>
        <fullName evidence="2">Small ribosomal subunit protein bS6m</fullName>
    </recommendedName>
    <alternativeName>
        <fullName evidence="3">28S ribosomal protein S6, mitochondrial</fullName>
    </alternativeName>
</protein>
<accession>A0A9Q0RUI7</accession>
<dbReference type="CDD" id="cd00473">
    <property type="entry name" value="bS6"/>
    <property type="match status" value="1"/>
</dbReference>
<dbReference type="SUPFAM" id="SSF54995">
    <property type="entry name" value="Ribosomal protein S6"/>
    <property type="match status" value="1"/>
</dbReference>
<evidence type="ECO:0000256" key="3">
    <source>
        <dbReference type="ARBA" id="ARBA00035365"/>
    </source>
</evidence>